<dbReference type="EMBL" id="CP056030">
    <property type="protein sequence ID" value="QKZ06036.1"/>
    <property type="molecule type" value="Genomic_DNA"/>
</dbReference>
<keyword evidence="2" id="KW-1185">Reference proteome</keyword>
<dbReference type="AlphaFoldDB" id="A0A7D5D9G3"/>
<protein>
    <submittedName>
        <fullName evidence="1">Uncharacterized protein</fullName>
    </submittedName>
</protein>
<accession>A0A7D5D9G3</accession>
<gene>
    <name evidence="1" type="ORF">HWQ56_20510</name>
</gene>
<evidence type="ECO:0000313" key="1">
    <source>
        <dbReference type="EMBL" id="QKZ06036.1"/>
    </source>
</evidence>
<name>A0A7D5D9G3_9PSED</name>
<dbReference type="RefSeq" id="WP_176571640.1">
    <property type="nucleotide sequence ID" value="NZ_CP056030.1"/>
</dbReference>
<proteinExistence type="predicted"/>
<evidence type="ECO:0000313" key="2">
    <source>
        <dbReference type="Proteomes" id="UP000509568"/>
    </source>
</evidence>
<organism evidence="1 2">
    <name type="scientific">Pseudomonas eucalypticola</name>
    <dbReference type="NCBI Taxonomy" id="2599595"/>
    <lineage>
        <taxon>Bacteria</taxon>
        <taxon>Pseudomonadati</taxon>
        <taxon>Pseudomonadota</taxon>
        <taxon>Gammaproteobacteria</taxon>
        <taxon>Pseudomonadales</taxon>
        <taxon>Pseudomonadaceae</taxon>
        <taxon>Pseudomonas</taxon>
    </lineage>
</organism>
<sequence>MDVNEVLDIATVEARCGMLLRAPYLNHPYYSSTSNLCITLHYIFMRYAPTVVAENGYRLSRAICIFFDYLTEQREITPVALQPTEFSDISIEVLLGYQDYLHRNKMPISNAEKMKSAFGAVAKQHGTIPLLLFPVINRPPSKKTEPLSDDAYEGLKTALITHIDKLYEKLEYRKVVERATAYEYHSIPPNDPDNPLPVRAWNIDHARSLKTLTELGFPMGIPLDILSESMSRPRINGYSRDCDTILKALMYKYIICAGTEGHIKLDDLLDKYYPTSMDQAAIVVFLLLQSGWNKETVIGIDESDFEHVLTGSIDEGLAVIFSEKYRSQGLDKPYEAPKTITASSNREDRYSIYSLIILAQKLSAPLKGYPFDTNPFQKAWEERNPLFLFLRANGDWFKNGSRHSSVSVLRAYVVGIEHFLKEYEVIEDGKRLLRAADITKRLRPTWSLHKKQTTPLSMIATHFGHESTSTTDVHYDSSGAAMKERRERLRDELEAVVTLLVNRQFTGLMSKKANAQASAQIKFFTIPGKDRPLWGCEDQYAPDWLGHESFIEPGSKCFQLDKCIGCSKIRLYEDSLPYLMERQSHIEYELENESKGPRTSDLEWEKDILESLIDDMADEDLIKDAARYRRRNAPLLPRDMSSLRLIFEEESANV</sequence>
<dbReference type="Proteomes" id="UP000509568">
    <property type="component" value="Chromosome"/>
</dbReference>
<reference evidence="1 2" key="1">
    <citation type="submission" date="2020-06" db="EMBL/GenBank/DDBJ databases">
        <title>Pseudomonas eucalypticola sp. nov., an endophyte of Eucalyptus dunnii leaves with biocontrol ability of eucalyptus leaf blight.</title>
        <authorList>
            <person name="Liu Y."/>
            <person name="Song Z."/>
            <person name="Zeng H."/>
            <person name="Lu M."/>
            <person name="Wang X."/>
            <person name="Lian X."/>
            <person name="Zhang Q."/>
        </authorList>
    </citation>
    <scope>NUCLEOTIDE SEQUENCE [LARGE SCALE GENOMIC DNA]</scope>
    <source>
        <strain evidence="1 2">NP-1</strain>
    </source>
</reference>
<dbReference type="KEGG" id="pez:HWQ56_20510"/>